<feature type="domain" description="ASCH" evidence="1">
    <location>
        <begin position="27"/>
        <end position="147"/>
    </location>
</feature>
<keyword evidence="3" id="KW-1185">Reference proteome</keyword>
<dbReference type="PANTHER" id="PTHR39203">
    <property type="entry name" value="CYTOPLASMIC PROTEIN-RELATED"/>
    <property type="match status" value="1"/>
</dbReference>
<dbReference type="Proteomes" id="UP001595733">
    <property type="component" value="Unassembled WGS sequence"/>
</dbReference>
<organism evidence="2 3">
    <name type="scientific">Chryseomicrobium palamuruense</name>
    <dbReference type="NCBI Taxonomy" id="682973"/>
    <lineage>
        <taxon>Bacteria</taxon>
        <taxon>Bacillati</taxon>
        <taxon>Bacillota</taxon>
        <taxon>Bacilli</taxon>
        <taxon>Bacillales</taxon>
        <taxon>Caryophanaceae</taxon>
        <taxon>Chryseomicrobium</taxon>
    </lineage>
</organism>
<name>A0ABV8UWY8_9BACL</name>
<dbReference type="InterPro" id="IPR009326">
    <property type="entry name" value="DUF984"/>
</dbReference>
<dbReference type="SMART" id="SM01022">
    <property type="entry name" value="ASCH"/>
    <property type="match status" value="1"/>
</dbReference>
<dbReference type="Gene3D" id="3.10.400.10">
    <property type="entry name" value="Sulfate adenylyltransferase"/>
    <property type="match status" value="1"/>
</dbReference>
<dbReference type="SUPFAM" id="SSF88697">
    <property type="entry name" value="PUA domain-like"/>
    <property type="match status" value="1"/>
</dbReference>
<gene>
    <name evidence="2" type="ORF">ACFO0S_10870</name>
</gene>
<comment type="caution">
    <text evidence="2">The sequence shown here is derived from an EMBL/GenBank/DDBJ whole genome shotgun (WGS) entry which is preliminary data.</text>
</comment>
<dbReference type="InterPro" id="IPR015947">
    <property type="entry name" value="PUA-like_sf"/>
</dbReference>
<protein>
    <submittedName>
        <fullName evidence="2">ASCH domain-containing protein</fullName>
    </submittedName>
</protein>
<proteinExistence type="predicted"/>
<dbReference type="CDD" id="cd06553">
    <property type="entry name" value="ASCH_Ef3133_like"/>
    <property type="match status" value="1"/>
</dbReference>
<reference evidence="3" key="1">
    <citation type="journal article" date="2019" name="Int. J. Syst. Evol. Microbiol.">
        <title>The Global Catalogue of Microorganisms (GCM) 10K type strain sequencing project: providing services to taxonomists for standard genome sequencing and annotation.</title>
        <authorList>
            <consortium name="The Broad Institute Genomics Platform"/>
            <consortium name="The Broad Institute Genome Sequencing Center for Infectious Disease"/>
            <person name="Wu L."/>
            <person name="Ma J."/>
        </authorList>
    </citation>
    <scope>NUCLEOTIDE SEQUENCE [LARGE SCALE GENOMIC DNA]</scope>
    <source>
        <strain evidence="3">CCUG 50353</strain>
    </source>
</reference>
<dbReference type="Pfam" id="PF04266">
    <property type="entry name" value="ASCH"/>
    <property type="match status" value="1"/>
</dbReference>
<sequence>MNPQAKAYWDTYWASQKQEAPTKVTAWKFGGQPDYLAERVVKGLKTATCSGRIVYDLENEPLPEVNDYSVVLNSKDEPVAIIRTSDVTIQPMNEVPESHARAEGEGDLSYEYWYRVHVEFFTNELEKYGMTFKDDMLLVCERFELVDVN</sequence>
<evidence type="ECO:0000313" key="2">
    <source>
        <dbReference type="EMBL" id="MFC4355554.1"/>
    </source>
</evidence>
<dbReference type="PIRSF" id="PIRSF021320">
    <property type="entry name" value="DUF984"/>
    <property type="match status" value="1"/>
</dbReference>
<dbReference type="PANTHER" id="PTHR39203:SF1">
    <property type="entry name" value="CYTOPLASMIC PROTEIN"/>
    <property type="match status" value="1"/>
</dbReference>
<evidence type="ECO:0000259" key="1">
    <source>
        <dbReference type="SMART" id="SM01022"/>
    </source>
</evidence>
<evidence type="ECO:0000313" key="3">
    <source>
        <dbReference type="Proteomes" id="UP001595733"/>
    </source>
</evidence>
<accession>A0ABV8UWY8</accession>
<dbReference type="EMBL" id="JBHSEF010000023">
    <property type="protein sequence ID" value="MFC4355554.1"/>
    <property type="molecule type" value="Genomic_DNA"/>
</dbReference>
<dbReference type="RefSeq" id="WP_378142057.1">
    <property type="nucleotide sequence ID" value="NZ_JBHSEF010000023.1"/>
</dbReference>
<dbReference type="InterPro" id="IPR007374">
    <property type="entry name" value="ASCH_domain"/>
</dbReference>